<feature type="domain" description="Poly A polymerase head" evidence="10">
    <location>
        <begin position="29"/>
        <end position="148"/>
    </location>
</feature>
<dbReference type="SUPFAM" id="SSF81891">
    <property type="entry name" value="Poly A polymerase C-terminal region-like"/>
    <property type="match status" value="1"/>
</dbReference>
<evidence type="ECO:0000256" key="6">
    <source>
        <dbReference type="ARBA" id="ARBA00022741"/>
    </source>
</evidence>
<evidence type="ECO:0000313" key="13">
    <source>
        <dbReference type="EMBL" id="NIR75014.1"/>
    </source>
</evidence>
<dbReference type="Pfam" id="PF13735">
    <property type="entry name" value="tRNA_NucTran2_2"/>
    <property type="match status" value="1"/>
</dbReference>
<evidence type="ECO:0000256" key="7">
    <source>
        <dbReference type="ARBA" id="ARBA00022842"/>
    </source>
</evidence>
<dbReference type="EMBL" id="JAACAK010000051">
    <property type="protein sequence ID" value="NIR75014.1"/>
    <property type="molecule type" value="Genomic_DNA"/>
</dbReference>
<dbReference type="InterPro" id="IPR032828">
    <property type="entry name" value="PolyA_RNA-bd"/>
</dbReference>
<protein>
    <submittedName>
        <fullName evidence="13">CCA tRNA nucleotidyltransferase</fullName>
    </submittedName>
</protein>
<keyword evidence="2 9" id="KW-0808">Transferase</keyword>
<dbReference type="Gene3D" id="1.10.246.80">
    <property type="match status" value="1"/>
</dbReference>
<dbReference type="GO" id="GO:0008033">
    <property type="term" value="P:tRNA processing"/>
    <property type="evidence" value="ECO:0007669"/>
    <property type="project" value="UniProtKB-KW"/>
</dbReference>
<dbReference type="InterPro" id="IPR002646">
    <property type="entry name" value="PolA_pol_head_dom"/>
</dbReference>
<keyword evidence="7" id="KW-0460">Magnesium</keyword>
<dbReference type="AlphaFoldDB" id="A0AAE5CD31"/>
<accession>A0AAE5CD31</accession>
<dbReference type="Gene3D" id="3.30.460.10">
    <property type="entry name" value="Beta Polymerase, domain 2"/>
    <property type="match status" value="1"/>
</dbReference>
<feature type="domain" description="CCA-adding enzyme C-terminal" evidence="12">
    <location>
        <begin position="269"/>
        <end position="411"/>
    </location>
</feature>
<dbReference type="GO" id="GO:0000049">
    <property type="term" value="F:tRNA binding"/>
    <property type="evidence" value="ECO:0007669"/>
    <property type="project" value="TreeGrafter"/>
</dbReference>
<dbReference type="InterPro" id="IPR032810">
    <property type="entry name" value="CCA-adding_enz_C"/>
</dbReference>
<evidence type="ECO:0000256" key="4">
    <source>
        <dbReference type="ARBA" id="ARBA00022695"/>
    </source>
</evidence>
<reference evidence="13 14" key="1">
    <citation type="submission" date="2020-01" db="EMBL/GenBank/DDBJ databases">
        <title>Genomes assembled from Gulf of Kutch pelagic sediment metagenomes.</title>
        <authorList>
            <person name="Chandrashekar M."/>
            <person name="Mahajan M.S."/>
            <person name="Dave K.J."/>
            <person name="Vatsa P."/>
            <person name="Nathani N.M."/>
        </authorList>
    </citation>
    <scope>NUCLEOTIDE SEQUENCE [LARGE SCALE GENOMIC DNA]</scope>
    <source>
        <strain evidence="13">KS3-K002</strain>
    </source>
</reference>
<evidence type="ECO:0000256" key="3">
    <source>
        <dbReference type="ARBA" id="ARBA00022694"/>
    </source>
</evidence>
<feature type="domain" description="tRNA nucleotidyltransferase/poly(A) polymerase RNA and SrmB- binding" evidence="11">
    <location>
        <begin position="175"/>
        <end position="235"/>
    </location>
</feature>
<dbReference type="SUPFAM" id="SSF81301">
    <property type="entry name" value="Nucleotidyltransferase"/>
    <property type="match status" value="1"/>
</dbReference>
<dbReference type="GO" id="GO:0046872">
    <property type="term" value="F:metal ion binding"/>
    <property type="evidence" value="ECO:0007669"/>
    <property type="project" value="UniProtKB-KW"/>
</dbReference>
<dbReference type="PANTHER" id="PTHR46173:SF1">
    <property type="entry name" value="CCA TRNA NUCLEOTIDYLTRANSFERASE 1, MITOCHONDRIAL"/>
    <property type="match status" value="1"/>
</dbReference>
<dbReference type="Pfam" id="PF01743">
    <property type="entry name" value="PolyA_pol"/>
    <property type="match status" value="1"/>
</dbReference>
<evidence type="ECO:0000256" key="8">
    <source>
        <dbReference type="ARBA" id="ARBA00022884"/>
    </source>
</evidence>
<dbReference type="Gene3D" id="1.10.3090.10">
    <property type="entry name" value="cca-adding enzyme, domain 2"/>
    <property type="match status" value="1"/>
</dbReference>
<dbReference type="InterPro" id="IPR050264">
    <property type="entry name" value="Bact_CCA-adding_enz_type3_sf"/>
</dbReference>
<evidence type="ECO:0000259" key="12">
    <source>
        <dbReference type="Pfam" id="PF13735"/>
    </source>
</evidence>
<dbReference type="GO" id="GO:0016779">
    <property type="term" value="F:nucleotidyltransferase activity"/>
    <property type="evidence" value="ECO:0007669"/>
    <property type="project" value="UniProtKB-KW"/>
</dbReference>
<gene>
    <name evidence="13" type="ORF">GWO12_07855</name>
</gene>
<evidence type="ECO:0000259" key="11">
    <source>
        <dbReference type="Pfam" id="PF12627"/>
    </source>
</evidence>
<dbReference type="CDD" id="cd05398">
    <property type="entry name" value="NT_ClassII-CCAase"/>
    <property type="match status" value="1"/>
</dbReference>
<evidence type="ECO:0000259" key="10">
    <source>
        <dbReference type="Pfam" id="PF01743"/>
    </source>
</evidence>
<organism evidence="13 14">
    <name type="scientific">Candidatus Kutchimonas denitrificans</name>
    <dbReference type="NCBI Taxonomy" id="3056748"/>
    <lineage>
        <taxon>Bacteria</taxon>
        <taxon>Pseudomonadati</taxon>
        <taxon>Gemmatimonadota</taxon>
        <taxon>Gemmatimonadia</taxon>
        <taxon>Candidatus Palauibacterales</taxon>
        <taxon>Candidatus Palauibacteraceae</taxon>
        <taxon>Candidatus Kutchimonas</taxon>
    </lineage>
</organism>
<evidence type="ECO:0000313" key="14">
    <source>
        <dbReference type="Proteomes" id="UP000702544"/>
    </source>
</evidence>
<keyword evidence="5" id="KW-0479">Metal-binding</keyword>
<keyword evidence="8 9" id="KW-0694">RNA-binding</keyword>
<keyword evidence="3" id="KW-0819">tRNA processing</keyword>
<dbReference type="GO" id="GO:0000166">
    <property type="term" value="F:nucleotide binding"/>
    <property type="evidence" value="ECO:0007669"/>
    <property type="project" value="UniProtKB-KW"/>
</dbReference>
<proteinExistence type="inferred from homology"/>
<evidence type="ECO:0000256" key="5">
    <source>
        <dbReference type="ARBA" id="ARBA00022723"/>
    </source>
</evidence>
<comment type="similarity">
    <text evidence="9">Belongs to the tRNA nucleotidyltransferase/poly(A) polymerase family.</text>
</comment>
<dbReference type="Proteomes" id="UP000702544">
    <property type="component" value="Unassembled WGS sequence"/>
</dbReference>
<dbReference type="InterPro" id="IPR043519">
    <property type="entry name" value="NT_sf"/>
</dbReference>
<keyword evidence="6" id="KW-0547">Nucleotide-binding</keyword>
<evidence type="ECO:0000256" key="1">
    <source>
        <dbReference type="ARBA" id="ARBA00001946"/>
    </source>
</evidence>
<name>A0AAE5CD31_9BACT</name>
<evidence type="ECO:0000256" key="2">
    <source>
        <dbReference type="ARBA" id="ARBA00022679"/>
    </source>
</evidence>
<dbReference type="PANTHER" id="PTHR46173">
    <property type="entry name" value="CCA TRNA NUCLEOTIDYLTRANSFERASE 1, MITOCHONDRIAL"/>
    <property type="match status" value="1"/>
</dbReference>
<keyword evidence="4" id="KW-0548">Nucleotidyltransferase</keyword>
<comment type="cofactor">
    <cofactor evidence="1">
        <name>Mg(2+)</name>
        <dbReference type="ChEBI" id="CHEBI:18420"/>
    </cofactor>
</comment>
<comment type="caution">
    <text evidence="13">The sequence shown here is derived from an EMBL/GenBank/DDBJ whole genome shotgun (WGS) entry which is preliminary data.</text>
</comment>
<evidence type="ECO:0000256" key="9">
    <source>
        <dbReference type="RuleBase" id="RU003953"/>
    </source>
</evidence>
<sequence>MEERKSALDVPAAVVEITRRLEERGYATWAVGGAVRDALLGSSRTDWDLATAATPETVRKLFRPSYPIGLRFGTVGVRGRDGLVYEVTTFRRDIETDGRHAVVEYADTLDEDLARRDFTINAIAYHPLRHEIHDPFDGRSDLQRRLLRCVGDPARRFAEDYLRVLRGLRFAGRYGLEVETATWTALTTAVPGTSRLSGERVREELIKVLEAPGAPAALELYRRSGLLAELFPELDRLDNEEWGRRLRAIADLPRDPVRLRLALLFEPLGETAEETLSRLRFSNAEVRDVTELGAALREPLPPPDDVKAGRRWLRAVTPEWAEDALRLQAALAEGWDAEEDERRRLEAQAARVREILERGDPVTLSDLAIDGNDLKELGLEPGPDFGRILDACLDAVIEDPSLNRRPALLELAREMT</sequence>
<dbReference type="Pfam" id="PF12627">
    <property type="entry name" value="PolyA_pol_RNAbd"/>
    <property type="match status" value="1"/>
</dbReference>